<name>A0A0K2V8P5_LEPSM</name>
<protein>
    <submittedName>
        <fullName evidence="1">Uncharacterized protein</fullName>
    </submittedName>
</protein>
<dbReference type="EMBL" id="HACA01029181">
    <property type="protein sequence ID" value="CDW46542.1"/>
    <property type="molecule type" value="Transcribed_RNA"/>
</dbReference>
<sequence>MAKVGIQMKKPVHPFLWYP</sequence>
<dbReference type="AlphaFoldDB" id="A0A0K2V8P5"/>
<organism evidence="1">
    <name type="scientific">Lepeophtheirus salmonis</name>
    <name type="common">Salmon louse</name>
    <name type="synonym">Caligus salmonis</name>
    <dbReference type="NCBI Taxonomy" id="72036"/>
    <lineage>
        <taxon>Eukaryota</taxon>
        <taxon>Metazoa</taxon>
        <taxon>Ecdysozoa</taxon>
        <taxon>Arthropoda</taxon>
        <taxon>Crustacea</taxon>
        <taxon>Multicrustacea</taxon>
        <taxon>Hexanauplia</taxon>
        <taxon>Copepoda</taxon>
        <taxon>Siphonostomatoida</taxon>
        <taxon>Caligidae</taxon>
        <taxon>Lepeophtheirus</taxon>
    </lineage>
</organism>
<evidence type="ECO:0000313" key="1">
    <source>
        <dbReference type="EMBL" id="CDW46542.1"/>
    </source>
</evidence>
<accession>A0A0K2V8P5</accession>
<proteinExistence type="predicted"/>
<reference evidence="1" key="1">
    <citation type="submission" date="2014-05" db="EMBL/GenBank/DDBJ databases">
        <authorList>
            <person name="Chronopoulou M."/>
        </authorList>
    </citation>
    <scope>NUCLEOTIDE SEQUENCE</scope>
    <source>
        <tissue evidence="1">Whole organism</tissue>
    </source>
</reference>